<dbReference type="GO" id="GO:0012505">
    <property type="term" value="C:endomembrane system"/>
    <property type="evidence" value="ECO:0007669"/>
    <property type="project" value="UniProtKB-SubCell"/>
</dbReference>
<feature type="transmembrane region" description="Helical" evidence="6">
    <location>
        <begin position="275"/>
        <end position="297"/>
    </location>
</feature>
<dbReference type="AlphaFoldDB" id="A0A3N0IVB3"/>
<sequence length="484" mass="51529">MIGMDMSLLAIAAIVVPFVAALAIVVSPQRAAKWWCVGAAAVSTALTLAVWGMFAGCGEESVTVTLAVLGDAEVIGLVFDKVSVLLAPCFVGIGLLIGIYSIGYMNKGNREHADAPRRRFYAFFTVFIGAMAGVVFSSTVVGQLVFFEITGACSWALIGYYDTPSARKSAMKALILTHIASLGLYIAAGALYLQTGTFAVAAIAQLDGWWKAFVLLCVLFAAWGKSAQLPLYMWLPSAMEAPTPVSAYLHGASMVKVGVAVFARELIGAGPVPEVVGWVVVIGAILTMLFSFFMYLPQKDMKRLLAFSTISQLSYIFLGFGFYIFGSDLAFEGGVMHIFNHAFAKTLFFLVAGAFSYTLGTRMLPKIKGVLKKQPLLGVAFAFAALAIAGVPPMNGFFSKFAIFSGSFAVAEGNWLLMLIVVVALLETVGCFAWFLKWMGSVLPGEPSPTVADAAPIPKPMIGVFVVLMVLTVCSSFIAAAWLG</sequence>
<evidence type="ECO:0000313" key="10">
    <source>
        <dbReference type="EMBL" id="RNM40885.1"/>
    </source>
</evidence>
<accession>A0A3N0IVB3</accession>
<comment type="subcellular location">
    <subcellularLocation>
        <location evidence="1">Endomembrane system</location>
        <topology evidence="1">Multi-pass membrane protein</topology>
    </subcellularLocation>
    <subcellularLocation>
        <location evidence="5">Membrane</location>
        <topology evidence="5">Multi-pass membrane protein</topology>
    </subcellularLocation>
</comment>
<evidence type="ECO:0000313" key="11">
    <source>
        <dbReference type="Proteomes" id="UP000253817"/>
    </source>
</evidence>
<feature type="transmembrane region" description="Helical" evidence="6">
    <location>
        <begin position="74"/>
        <end position="99"/>
    </location>
</feature>
<feature type="transmembrane region" description="Helical" evidence="6">
    <location>
        <begin position="304"/>
        <end position="326"/>
    </location>
</feature>
<dbReference type="PANTHER" id="PTHR43373">
    <property type="entry name" value="NA(+)/H(+) ANTIPORTER SUBUNIT"/>
    <property type="match status" value="1"/>
</dbReference>
<proteinExistence type="predicted"/>
<evidence type="ECO:0000256" key="2">
    <source>
        <dbReference type="ARBA" id="ARBA00022692"/>
    </source>
</evidence>
<feature type="transmembrane region" description="Helical" evidence="6">
    <location>
        <begin position="346"/>
        <end position="364"/>
    </location>
</feature>
<dbReference type="Proteomes" id="UP000270112">
    <property type="component" value="Unassembled WGS sequence"/>
</dbReference>
<dbReference type="InterPro" id="IPR001750">
    <property type="entry name" value="ND/Mrp_TM"/>
</dbReference>
<dbReference type="PRINTS" id="PR01434">
    <property type="entry name" value="NADHDHGNASE5"/>
</dbReference>
<keyword evidence="2 5" id="KW-0812">Transmembrane</keyword>
<feature type="transmembrane region" description="Helical" evidence="6">
    <location>
        <begin position="120"/>
        <end position="138"/>
    </location>
</feature>
<evidence type="ECO:0000313" key="9">
    <source>
        <dbReference type="EMBL" id="RDB68121.1"/>
    </source>
</evidence>
<feature type="transmembrane region" description="Helical" evidence="6">
    <location>
        <begin position="376"/>
        <end position="395"/>
    </location>
</feature>
<evidence type="ECO:0000259" key="7">
    <source>
        <dbReference type="Pfam" id="PF00361"/>
    </source>
</evidence>
<feature type="transmembrane region" description="Helical" evidence="6">
    <location>
        <begin position="213"/>
        <end position="235"/>
    </location>
</feature>
<feature type="transmembrane region" description="Helical" evidence="6">
    <location>
        <begin position="173"/>
        <end position="193"/>
    </location>
</feature>
<dbReference type="EMBL" id="PPTT01000018">
    <property type="protein sequence ID" value="RDB68121.1"/>
    <property type="molecule type" value="Genomic_DNA"/>
</dbReference>
<feature type="transmembrane region" description="Helical" evidence="6">
    <location>
        <begin position="34"/>
        <end position="54"/>
    </location>
</feature>
<feature type="transmembrane region" description="Helical" evidence="6">
    <location>
        <begin position="6"/>
        <end position="27"/>
    </location>
</feature>
<comment type="caution">
    <text evidence="10">The sequence shown here is derived from an EMBL/GenBank/DDBJ whole genome shotgun (WGS) entry which is preliminary data.</text>
</comment>
<dbReference type="EMBL" id="QICC01000059">
    <property type="protein sequence ID" value="RNM40885.1"/>
    <property type="molecule type" value="Genomic_DNA"/>
</dbReference>
<reference evidence="9 11" key="1">
    <citation type="journal article" date="2018" name="Elife">
        <title>Discovery and characterization of a prevalent human gut bacterial enzyme sufficient for the inactivation of a family of plant toxins.</title>
        <authorList>
            <person name="Koppel N."/>
            <person name="Bisanz J.E."/>
            <person name="Pandelia M.E."/>
            <person name="Turnbaugh P.J."/>
            <person name="Balskus E.P."/>
        </authorList>
    </citation>
    <scope>NUCLEOTIDE SEQUENCE [LARGE SCALE GENOMIC DNA]</scope>
    <source>
        <strain evidence="9 11">DSM 16107</strain>
    </source>
</reference>
<evidence type="ECO:0000256" key="6">
    <source>
        <dbReference type="SAM" id="Phobius"/>
    </source>
</evidence>
<feature type="domain" description="NADH-Ubiquinone oxidoreductase (complex I) chain 5 N-terminal" evidence="8">
    <location>
        <begin position="75"/>
        <end position="121"/>
    </location>
</feature>
<dbReference type="OrthoDB" id="9811798at2"/>
<dbReference type="Pfam" id="PF00361">
    <property type="entry name" value="Proton_antipo_M"/>
    <property type="match status" value="1"/>
</dbReference>
<name>A0A3N0IVB3_9ACTN</name>
<protein>
    <submittedName>
        <fullName evidence="10">Hydrogenase 4 subunit D</fullName>
    </submittedName>
</protein>
<keyword evidence="4 6" id="KW-0472">Membrane</keyword>
<feature type="transmembrane region" description="Helical" evidence="6">
    <location>
        <begin position="462"/>
        <end position="483"/>
    </location>
</feature>
<evidence type="ECO:0000256" key="1">
    <source>
        <dbReference type="ARBA" id="ARBA00004127"/>
    </source>
</evidence>
<dbReference type="RefSeq" id="WP_114546763.1">
    <property type="nucleotide sequence ID" value="NZ_PPTT01000018.1"/>
</dbReference>
<dbReference type="Pfam" id="PF00662">
    <property type="entry name" value="Proton_antipo_N"/>
    <property type="match status" value="1"/>
</dbReference>
<gene>
    <name evidence="9" type="ORF">C1876_10925</name>
    <name evidence="10" type="ORF">DMP09_12265</name>
</gene>
<dbReference type="NCBIfam" id="NF005097">
    <property type="entry name" value="PRK06525.1"/>
    <property type="match status" value="1"/>
</dbReference>
<evidence type="ECO:0000256" key="5">
    <source>
        <dbReference type="RuleBase" id="RU000320"/>
    </source>
</evidence>
<dbReference type="PANTHER" id="PTHR43373:SF1">
    <property type="entry name" value="NA(+)_H(+) ANTIPORTER SUBUNIT A"/>
    <property type="match status" value="1"/>
</dbReference>
<keyword evidence="3 6" id="KW-1133">Transmembrane helix</keyword>
<dbReference type="InterPro" id="IPR050616">
    <property type="entry name" value="CPA3_Na-H_Antiporter_A"/>
</dbReference>
<dbReference type="Proteomes" id="UP000253817">
    <property type="component" value="Unassembled WGS sequence"/>
</dbReference>
<evidence type="ECO:0000256" key="3">
    <source>
        <dbReference type="ARBA" id="ARBA00022989"/>
    </source>
</evidence>
<feature type="transmembrane region" description="Helical" evidence="6">
    <location>
        <begin position="415"/>
        <end position="436"/>
    </location>
</feature>
<feature type="domain" description="NADH:quinone oxidoreductase/Mrp antiporter transmembrane" evidence="7">
    <location>
        <begin position="141"/>
        <end position="424"/>
    </location>
</feature>
<keyword evidence="11" id="KW-1185">Reference proteome</keyword>
<evidence type="ECO:0000259" key="8">
    <source>
        <dbReference type="Pfam" id="PF00662"/>
    </source>
</evidence>
<dbReference type="InterPro" id="IPR001516">
    <property type="entry name" value="Proton_antipo_N"/>
</dbReference>
<reference evidence="10" key="3">
    <citation type="journal article" date="2019" name="Microbiol. Resour. Announc.">
        <title>Draft Genome Sequences of Type Strains of Gordonibacter faecihominis, Paraeggerthella hongkongensis, Parvibacter caecicola,Slackia equolifaciens, Slackia faecicanis, and Slackia isoflavoniconvertens.</title>
        <authorList>
            <person name="Danylec N."/>
            <person name="Stoll D.A."/>
            <person name="Dotsch A."/>
            <person name="Huch M."/>
        </authorList>
    </citation>
    <scope>NUCLEOTIDE SEQUENCE</scope>
    <source>
        <strain evidence="10">DSM 16107</strain>
    </source>
</reference>
<reference evidence="12" key="2">
    <citation type="submission" date="2018-05" db="EMBL/GenBank/DDBJ databases">
        <title>Genome Sequencing of selected type strains of the family Eggerthellaceae.</title>
        <authorList>
            <person name="Danylec N."/>
            <person name="Stoll D.A."/>
            <person name="Doetsch A."/>
            <person name="Huch M."/>
        </authorList>
    </citation>
    <scope>NUCLEOTIDE SEQUENCE [LARGE SCALE GENOMIC DNA]</scope>
    <source>
        <strain evidence="12">DSM 16107</strain>
    </source>
</reference>
<organism evidence="10 12">
    <name type="scientific">Eggerthella sinensis</name>
    <dbReference type="NCBI Taxonomy" id="242230"/>
    <lineage>
        <taxon>Bacteria</taxon>
        <taxon>Bacillati</taxon>
        <taxon>Actinomycetota</taxon>
        <taxon>Coriobacteriia</taxon>
        <taxon>Eggerthellales</taxon>
        <taxon>Eggerthellaceae</taxon>
        <taxon>Eggerthella</taxon>
    </lineage>
</organism>
<evidence type="ECO:0000256" key="4">
    <source>
        <dbReference type="ARBA" id="ARBA00023136"/>
    </source>
</evidence>
<dbReference type="GO" id="GO:0016020">
    <property type="term" value="C:membrane"/>
    <property type="evidence" value="ECO:0007669"/>
    <property type="project" value="UniProtKB-SubCell"/>
</dbReference>
<evidence type="ECO:0000313" key="12">
    <source>
        <dbReference type="Proteomes" id="UP000270112"/>
    </source>
</evidence>